<evidence type="ECO:0000256" key="1">
    <source>
        <dbReference type="SAM" id="MobiDB-lite"/>
    </source>
</evidence>
<feature type="region of interest" description="Disordered" evidence="1">
    <location>
        <begin position="364"/>
        <end position="404"/>
    </location>
</feature>
<gene>
    <name evidence="3" type="ORF">ASPCADRAFT_7356</name>
</gene>
<sequence length="404" mass="43625">MATSKELCVQTPIECIYKVSHNAAQAVSRFSQGWVTSESLFQAALFKQHAFWVEQALSGVSLNLAGIVSLADISTSSQRTVLTGTATLLDSLVLCPGIHRQQYVADLSKGEYPAAANMVTGYVFRIENPATVYYLQRVGKAGSLTTLEVANNNGHSSSSSPEMLLTTSNASNVSTLAYLGAVSLSIIAVGVFIVLEDWWALSSTVVLMFVRFLNVILIRRRSRFEWSGAREGDKRGDLLVLLSQDRWIKMVGNVDDIKAVTSGQWVRNLSAVESWAAASATVMVASNATQLGKVGLVFLLTLSAGLLAVANHWTAKLQMHGNVLSVKAQPKRYERRLHLARELIEEYGGKTDWAVGMGLVRPEDILPPRSRAGDTRGHDSSSTSSRGAGPGIGDGETTVQPVIM</sequence>
<reference evidence="4" key="1">
    <citation type="journal article" date="2017" name="Genome Biol.">
        <title>Comparative genomics reveals high biological diversity and specific adaptations in the industrially and medically important fungal genus Aspergillus.</title>
        <authorList>
            <person name="de Vries R.P."/>
            <person name="Riley R."/>
            <person name="Wiebenga A."/>
            <person name="Aguilar-Osorio G."/>
            <person name="Amillis S."/>
            <person name="Uchima C.A."/>
            <person name="Anderluh G."/>
            <person name="Asadollahi M."/>
            <person name="Askin M."/>
            <person name="Barry K."/>
            <person name="Battaglia E."/>
            <person name="Bayram O."/>
            <person name="Benocci T."/>
            <person name="Braus-Stromeyer S.A."/>
            <person name="Caldana C."/>
            <person name="Canovas D."/>
            <person name="Cerqueira G.C."/>
            <person name="Chen F."/>
            <person name="Chen W."/>
            <person name="Choi C."/>
            <person name="Clum A."/>
            <person name="Dos Santos R.A."/>
            <person name="Damasio A.R."/>
            <person name="Diallinas G."/>
            <person name="Emri T."/>
            <person name="Fekete E."/>
            <person name="Flipphi M."/>
            <person name="Freyberg S."/>
            <person name="Gallo A."/>
            <person name="Gournas C."/>
            <person name="Habgood R."/>
            <person name="Hainaut M."/>
            <person name="Harispe M.L."/>
            <person name="Henrissat B."/>
            <person name="Hilden K.S."/>
            <person name="Hope R."/>
            <person name="Hossain A."/>
            <person name="Karabika E."/>
            <person name="Karaffa L."/>
            <person name="Karanyi Z."/>
            <person name="Krasevec N."/>
            <person name="Kuo A."/>
            <person name="Kusch H."/>
            <person name="LaButti K."/>
            <person name="Lagendijk E.L."/>
            <person name="Lapidus A."/>
            <person name="Levasseur A."/>
            <person name="Lindquist E."/>
            <person name="Lipzen A."/>
            <person name="Logrieco A.F."/>
            <person name="MacCabe A."/>
            <person name="Maekelae M.R."/>
            <person name="Malavazi I."/>
            <person name="Melin P."/>
            <person name="Meyer V."/>
            <person name="Mielnichuk N."/>
            <person name="Miskei M."/>
            <person name="Molnar A.P."/>
            <person name="Mule G."/>
            <person name="Ngan C.Y."/>
            <person name="Orejas M."/>
            <person name="Orosz E."/>
            <person name="Ouedraogo J.P."/>
            <person name="Overkamp K.M."/>
            <person name="Park H.-S."/>
            <person name="Perrone G."/>
            <person name="Piumi F."/>
            <person name="Punt P.J."/>
            <person name="Ram A.F."/>
            <person name="Ramon A."/>
            <person name="Rauscher S."/>
            <person name="Record E."/>
            <person name="Riano-Pachon D.M."/>
            <person name="Robert V."/>
            <person name="Roehrig J."/>
            <person name="Ruller R."/>
            <person name="Salamov A."/>
            <person name="Salih N.S."/>
            <person name="Samson R.A."/>
            <person name="Sandor E."/>
            <person name="Sanguinetti M."/>
            <person name="Schuetze T."/>
            <person name="Sepcic K."/>
            <person name="Shelest E."/>
            <person name="Sherlock G."/>
            <person name="Sophianopoulou V."/>
            <person name="Squina F.M."/>
            <person name="Sun H."/>
            <person name="Susca A."/>
            <person name="Todd R.B."/>
            <person name="Tsang A."/>
            <person name="Unkles S.E."/>
            <person name="van de Wiele N."/>
            <person name="van Rossen-Uffink D."/>
            <person name="Oliveira J.V."/>
            <person name="Vesth T.C."/>
            <person name="Visser J."/>
            <person name="Yu J.-H."/>
            <person name="Zhou M."/>
            <person name="Andersen M.R."/>
            <person name="Archer D.B."/>
            <person name="Baker S.E."/>
            <person name="Benoit I."/>
            <person name="Brakhage A.A."/>
            <person name="Braus G.H."/>
            <person name="Fischer R."/>
            <person name="Frisvad J.C."/>
            <person name="Goldman G.H."/>
            <person name="Houbraken J."/>
            <person name="Oakley B."/>
            <person name="Pocsi I."/>
            <person name="Scazzocchio C."/>
            <person name="Seiboth B."/>
            <person name="vanKuyk P.A."/>
            <person name="Wortman J."/>
            <person name="Dyer P.S."/>
            <person name="Grigoriev I.V."/>
        </authorList>
    </citation>
    <scope>NUCLEOTIDE SEQUENCE [LARGE SCALE GENOMIC DNA]</scope>
    <source>
        <strain evidence="4">ITEM 5010</strain>
    </source>
</reference>
<feature type="transmembrane region" description="Helical" evidence="2">
    <location>
        <begin position="173"/>
        <end position="193"/>
    </location>
</feature>
<dbReference type="AlphaFoldDB" id="A0A1R3RH94"/>
<keyword evidence="2" id="KW-0472">Membrane</keyword>
<feature type="transmembrane region" description="Helical" evidence="2">
    <location>
        <begin position="294"/>
        <end position="313"/>
    </location>
</feature>
<feature type="transmembrane region" description="Helical" evidence="2">
    <location>
        <begin position="199"/>
        <end position="218"/>
    </location>
</feature>
<dbReference type="OMA" id="DWWGVSA"/>
<organism evidence="3 4">
    <name type="scientific">Aspergillus carbonarius (strain ITEM 5010)</name>
    <dbReference type="NCBI Taxonomy" id="602072"/>
    <lineage>
        <taxon>Eukaryota</taxon>
        <taxon>Fungi</taxon>
        <taxon>Dikarya</taxon>
        <taxon>Ascomycota</taxon>
        <taxon>Pezizomycotina</taxon>
        <taxon>Eurotiomycetes</taxon>
        <taxon>Eurotiomycetidae</taxon>
        <taxon>Eurotiales</taxon>
        <taxon>Aspergillaceae</taxon>
        <taxon>Aspergillus</taxon>
        <taxon>Aspergillus subgen. Circumdati</taxon>
    </lineage>
</organism>
<proteinExistence type="predicted"/>
<accession>A0A1R3RH94</accession>
<evidence type="ECO:0000313" key="4">
    <source>
        <dbReference type="Proteomes" id="UP000188318"/>
    </source>
</evidence>
<keyword evidence="2" id="KW-1133">Transmembrane helix</keyword>
<dbReference type="EMBL" id="KV907503">
    <property type="protein sequence ID" value="OOF93864.1"/>
    <property type="molecule type" value="Genomic_DNA"/>
</dbReference>
<dbReference type="Proteomes" id="UP000188318">
    <property type="component" value="Unassembled WGS sequence"/>
</dbReference>
<evidence type="ECO:0000256" key="2">
    <source>
        <dbReference type="SAM" id="Phobius"/>
    </source>
</evidence>
<name>A0A1R3RH94_ASPC5</name>
<evidence type="ECO:0000313" key="3">
    <source>
        <dbReference type="EMBL" id="OOF93864.1"/>
    </source>
</evidence>
<protein>
    <submittedName>
        <fullName evidence="3">Uncharacterized protein</fullName>
    </submittedName>
</protein>
<keyword evidence="2" id="KW-0812">Transmembrane</keyword>
<dbReference type="STRING" id="602072.A0A1R3RH94"/>
<feature type="compositionally biased region" description="Basic and acidic residues" evidence="1">
    <location>
        <begin position="364"/>
        <end position="379"/>
    </location>
</feature>
<dbReference type="VEuPathDB" id="FungiDB:ASPCADRAFT_7356"/>
<keyword evidence="4" id="KW-1185">Reference proteome</keyword>
<dbReference type="OrthoDB" id="2956246at2759"/>